<dbReference type="EMBL" id="KB445798">
    <property type="protein sequence ID" value="EMD36418.1"/>
    <property type="molecule type" value="Genomic_DNA"/>
</dbReference>
<evidence type="ECO:0000313" key="3">
    <source>
        <dbReference type="Proteomes" id="UP000016930"/>
    </source>
</evidence>
<dbReference type="Pfam" id="PF18759">
    <property type="entry name" value="Plavaka"/>
    <property type="match status" value="1"/>
</dbReference>
<dbReference type="AlphaFoldDB" id="M2QHD2"/>
<reference evidence="2 3" key="1">
    <citation type="journal article" date="2012" name="Proc. Natl. Acad. Sci. U.S.A.">
        <title>Comparative genomics of Ceriporiopsis subvermispora and Phanerochaete chrysosporium provide insight into selective ligninolysis.</title>
        <authorList>
            <person name="Fernandez-Fueyo E."/>
            <person name="Ruiz-Duenas F.J."/>
            <person name="Ferreira P."/>
            <person name="Floudas D."/>
            <person name="Hibbett D.S."/>
            <person name="Canessa P."/>
            <person name="Larrondo L.F."/>
            <person name="James T.Y."/>
            <person name="Seelenfreund D."/>
            <person name="Lobos S."/>
            <person name="Polanco R."/>
            <person name="Tello M."/>
            <person name="Honda Y."/>
            <person name="Watanabe T."/>
            <person name="Watanabe T."/>
            <person name="Ryu J.S."/>
            <person name="Kubicek C.P."/>
            <person name="Schmoll M."/>
            <person name="Gaskell J."/>
            <person name="Hammel K.E."/>
            <person name="St John F.J."/>
            <person name="Vanden Wymelenberg A."/>
            <person name="Sabat G."/>
            <person name="Splinter BonDurant S."/>
            <person name="Syed K."/>
            <person name="Yadav J.S."/>
            <person name="Doddapaneni H."/>
            <person name="Subramanian V."/>
            <person name="Lavin J.L."/>
            <person name="Oguiza J.A."/>
            <person name="Perez G."/>
            <person name="Pisabarro A.G."/>
            <person name="Ramirez L."/>
            <person name="Santoyo F."/>
            <person name="Master E."/>
            <person name="Coutinho P.M."/>
            <person name="Henrissat B."/>
            <person name="Lombard V."/>
            <person name="Magnuson J.K."/>
            <person name="Kuees U."/>
            <person name="Hori C."/>
            <person name="Igarashi K."/>
            <person name="Samejima M."/>
            <person name="Held B.W."/>
            <person name="Barry K.W."/>
            <person name="LaButti K.M."/>
            <person name="Lapidus A."/>
            <person name="Lindquist E.A."/>
            <person name="Lucas S.M."/>
            <person name="Riley R."/>
            <person name="Salamov A.A."/>
            <person name="Hoffmeister D."/>
            <person name="Schwenk D."/>
            <person name="Hadar Y."/>
            <person name="Yarden O."/>
            <person name="de Vries R.P."/>
            <person name="Wiebenga A."/>
            <person name="Stenlid J."/>
            <person name="Eastwood D."/>
            <person name="Grigoriev I.V."/>
            <person name="Berka R.M."/>
            <person name="Blanchette R.A."/>
            <person name="Kersten P."/>
            <person name="Martinez A.T."/>
            <person name="Vicuna R."/>
            <person name="Cullen D."/>
        </authorList>
    </citation>
    <scope>NUCLEOTIDE SEQUENCE [LARGE SCALE GENOMIC DNA]</scope>
    <source>
        <strain evidence="2 3">B</strain>
    </source>
</reference>
<feature type="region of interest" description="Disordered" evidence="1">
    <location>
        <begin position="605"/>
        <end position="642"/>
    </location>
</feature>
<gene>
    <name evidence="2" type="ORF">CERSUDRAFT_106310</name>
</gene>
<dbReference type="Proteomes" id="UP000016930">
    <property type="component" value="Unassembled WGS sequence"/>
</dbReference>
<keyword evidence="3" id="KW-1185">Reference proteome</keyword>
<organism evidence="2 3">
    <name type="scientific">Ceriporiopsis subvermispora (strain B)</name>
    <name type="common">White-rot fungus</name>
    <name type="synonym">Gelatoporia subvermispora</name>
    <dbReference type="NCBI Taxonomy" id="914234"/>
    <lineage>
        <taxon>Eukaryota</taxon>
        <taxon>Fungi</taxon>
        <taxon>Dikarya</taxon>
        <taxon>Basidiomycota</taxon>
        <taxon>Agaricomycotina</taxon>
        <taxon>Agaricomycetes</taxon>
        <taxon>Polyporales</taxon>
        <taxon>Gelatoporiaceae</taxon>
        <taxon>Gelatoporia</taxon>
    </lineage>
</organism>
<protein>
    <submittedName>
        <fullName evidence="2">Uncharacterized protein</fullName>
    </submittedName>
</protein>
<feature type="compositionally biased region" description="Acidic residues" evidence="1">
    <location>
        <begin position="605"/>
        <end position="636"/>
    </location>
</feature>
<sequence length="865" mass="98120">MSMATSFLMEHEPNSTDWAPYNNRVEFETADFLFKRAQMSQAKVDCLLDLWAASLLEYGGTPPFSNHDDLHAAIDATQHGGTPWKSFEATYSGPRPDGEIPSWMTATYEIWYRDPREIISTMLANPELSDKFDAAPYQEHNETGQRRYTDVMSGDWAWNQANEITKDPALDGSMFVPVILGSDKTTVSVATGQNEYYPLYLSIGNVHNGARRAHQDALAVIAFLAVPKTERQYANSVPFRRFRRQLFHSSAGMILETLRPGMSSYDVLRCPDGHYRRAIYGLGPYIADYPEQVLVACIVQGWCPSCLKCRDELDSHGRGGRRTQEHTEQLLRAFDPGTLWHEYGVIDDIIPFTANFPRANIYELLSGDLLHQLIKGTFKDHLVTWIGDYLTLTYGEAKGKEILDEIDRRIAAVPSFPGLRRFPQGRDFKQWTGDDSKALMKVYLPAIAGLVPSEMVLCMSAFLEFCYIARRSVHTDDTLAQLQDALEQFKHHREVFREVGVRPDGFSLPRQHSMEHYVRHIRNFGAPNGLCSSITEAKHIKAVKEPWRRSNRYDALGQMLLTNQRLDKLAASRADFKARGMLLGTCYSDAVKRLECLSMALFDVDENDPQNSQDEAESERDSGTESDEEGAEDGNEDTGVVQGPLLASVTLARRPQPHYPRTMHELGTYMKIPEFSQLVTRFLHERLDPADIRPLEVSSFRVFHSSVAIFRAPSDISGIEGLRRERIRATPSWRSGPGRYDCIFAETDENSAGFRGLLAARVKLFFSFKHVQQEWPCALVEWFSPVGTEPDQETGMWIVEPDLNNDGIPICDIIHVESILRGAHLIGVAGRDFIPRNLRHYESLDAFQSFYVNKYADHHTHEIAF</sequence>
<dbReference type="InterPro" id="IPR041078">
    <property type="entry name" value="Plavaka"/>
</dbReference>
<accession>M2QHD2</accession>
<evidence type="ECO:0000313" key="2">
    <source>
        <dbReference type="EMBL" id="EMD36418.1"/>
    </source>
</evidence>
<evidence type="ECO:0000256" key="1">
    <source>
        <dbReference type="SAM" id="MobiDB-lite"/>
    </source>
</evidence>
<dbReference type="OrthoDB" id="3199698at2759"/>
<name>M2QHD2_CERS8</name>
<dbReference type="STRING" id="914234.M2QHD2"/>
<dbReference type="HOGENOM" id="CLU_006344_1_0_1"/>
<proteinExistence type="predicted"/>